<feature type="domain" description="DDH" evidence="1">
    <location>
        <begin position="32"/>
        <end position="225"/>
    </location>
</feature>
<accession>A0A1G2AZQ2</accession>
<dbReference type="SUPFAM" id="SSF64182">
    <property type="entry name" value="DHH phosphoesterases"/>
    <property type="match status" value="1"/>
</dbReference>
<dbReference type="Gene3D" id="3.10.310.30">
    <property type="match status" value="1"/>
</dbReference>
<dbReference type="Proteomes" id="UP000179164">
    <property type="component" value="Unassembled WGS sequence"/>
</dbReference>
<evidence type="ECO:0000313" key="2">
    <source>
        <dbReference type="EMBL" id="OGY82422.1"/>
    </source>
</evidence>
<protein>
    <recommendedName>
        <fullName evidence="1">DDH domain-containing protein</fullName>
    </recommendedName>
</protein>
<evidence type="ECO:0000313" key="3">
    <source>
        <dbReference type="Proteomes" id="UP000179164"/>
    </source>
</evidence>
<dbReference type="Pfam" id="PF01368">
    <property type="entry name" value="DHH"/>
    <property type="match status" value="1"/>
</dbReference>
<comment type="caution">
    <text evidence="2">The sequence shown here is derived from an EMBL/GenBank/DDBJ whole genome shotgun (WGS) entry which is preliminary data.</text>
</comment>
<name>A0A1G2AZQ2_9BACT</name>
<reference evidence="2 3" key="1">
    <citation type="journal article" date="2016" name="Nat. Commun.">
        <title>Thousands of microbial genomes shed light on interconnected biogeochemical processes in an aquifer system.</title>
        <authorList>
            <person name="Anantharaman K."/>
            <person name="Brown C.T."/>
            <person name="Hug L.A."/>
            <person name="Sharon I."/>
            <person name="Castelle C.J."/>
            <person name="Probst A.J."/>
            <person name="Thomas B.C."/>
            <person name="Singh A."/>
            <person name="Wilkins M.J."/>
            <person name="Karaoz U."/>
            <person name="Brodie E.L."/>
            <person name="Williams K.H."/>
            <person name="Hubbard S.S."/>
            <person name="Banfield J.F."/>
        </authorList>
    </citation>
    <scope>NUCLEOTIDE SEQUENCE [LARGE SCALE GENOMIC DNA]</scope>
</reference>
<dbReference type="Gene3D" id="3.90.1640.10">
    <property type="entry name" value="inorganic pyrophosphatase (n-terminal core)"/>
    <property type="match status" value="2"/>
</dbReference>
<sequence length="392" mass="43969">MAFYTNLISAKSNMQEAPLKQIHDLIQRSKSILIVLPYNPSTDAVSAGLAMYLALEKLEKNIRVVSNEFELPVHHQFLPKSKDIHQDLSALRKFVITLDVSRTKVEELSYDILGDKLNVFITPKNGFFETRDVTTSASAYEYDLIIVVDAPDLESLGKLYEDNAEFFYHTPLVNIDHSPTNEQYGQINYIDLVATSTSEMVFELIKQLGANLMDEYIATSLLTGIISKTKGFQSGSVTPRSLSIASHLIEQGARRDEIIKNLYRTKSLSTLKLWGRALARLRTEVDGRIVWSVLRRQDFERSGTDEKELDGIIDELIINTPHAEAMILMYERAEGGVGVIANTVRALDGRIMFKSFSPTGTRNYTTFALLGTDSATVETQVVEAAKHYLASF</sequence>
<dbReference type="PANTHER" id="PTHR47618:SF1">
    <property type="entry name" value="BIFUNCTIONAL OLIGORIBONUCLEASE AND PAP PHOSPHATASE NRNA"/>
    <property type="match status" value="1"/>
</dbReference>
<dbReference type="STRING" id="1798543.A2898_05305"/>
<dbReference type="InterPro" id="IPR051319">
    <property type="entry name" value="Oligoribo/pAp-PDE_c-di-AMP_PDE"/>
</dbReference>
<dbReference type="InterPro" id="IPR001667">
    <property type="entry name" value="DDH_dom"/>
</dbReference>
<evidence type="ECO:0000259" key="1">
    <source>
        <dbReference type="Pfam" id="PF01368"/>
    </source>
</evidence>
<dbReference type="PANTHER" id="PTHR47618">
    <property type="entry name" value="BIFUNCTIONAL OLIGORIBONUCLEASE AND PAP PHOSPHATASE NRNA"/>
    <property type="match status" value="1"/>
</dbReference>
<dbReference type="EMBL" id="MHKE01000020">
    <property type="protein sequence ID" value="OGY82422.1"/>
    <property type="molecule type" value="Genomic_DNA"/>
</dbReference>
<dbReference type="AlphaFoldDB" id="A0A1G2AZQ2"/>
<organism evidence="2 3">
    <name type="scientific">Candidatus Kerfeldbacteria bacterium RIFCSPLOWO2_01_FULL_48_11</name>
    <dbReference type="NCBI Taxonomy" id="1798543"/>
    <lineage>
        <taxon>Bacteria</taxon>
        <taxon>Candidatus Kerfeldiibacteriota</taxon>
    </lineage>
</organism>
<gene>
    <name evidence="2" type="ORF">A2898_05305</name>
</gene>
<proteinExistence type="predicted"/>
<dbReference type="InterPro" id="IPR038763">
    <property type="entry name" value="DHH_sf"/>
</dbReference>